<protein>
    <submittedName>
        <fullName evidence="2">Uncharacterized protein</fullName>
    </submittedName>
</protein>
<dbReference type="KEGG" id="chrm:FYK34_10820"/>
<sequence>MKTETLSRYFQHYLGRQRKLFGIDPAAALAHLNEVMQWQEGDAKKAAGEGTRPSREEQEKKGTGPRRAG</sequence>
<evidence type="ECO:0000256" key="1">
    <source>
        <dbReference type="SAM" id="MobiDB-lite"/>
    </source>
</evidence>
<dbReference type="Proteomes" id="UP000322079">
    <property type="component" value="Chromosome"/>
</dbReference>
<proteinExistence type="predicted"/>
<feature type="compositionally biased region" description="Basic and acidic residues" evidence="1">
    <location>
        <begin position="41"/>
        <end position="62"/>
    </location>
</feature>
<dbReference type="RefSeq" id="WP_149296368.1">
    <property type="nucleotide sequence ID" value="NZ_CP043473.1"/>
</dbReference>
<evidence type="ECO:0000313" key="3">
    <source>
        <dbReference type="Proteomes" id="UP000322079"/>
    </source>
</evidence>
<keyword evidence="3" id="KW-1185">Reference proteome</keyword>
<reference evidence="2 3" key="1">
    <citation type="submission" date="2019-08" db="EMBL/GenBank/DDBJ databases">
        <title>Chromobacterium paludis, a novel bacterium isolated from a Maryland marsh pond.</title>
        <authorList>
            <person name="Blackburn M.B."/>
            <person name="Gundersen-Rindal D.E."/>
        </authorList>
    </citation>
    <scope>NUCLEOTIDE SEQUENCE [LARGE SCALE GENOMIC DNA]</scope>
    <source>
        <strain evidence="3">IIBBL 257-1</strain>
    </source>
</reference>
<name>A0A5C1DHH9_9NEIS</name>
<organism evidence="2 3">
    <name type="scientific">Chromobacterium paludis</name>
    <dbReference type="NCBI Taxonomy" id="2605945"/>
    <lineage>
        <taxon>Bacteria</taxon>
        <taxon>Pseudomonadati</taxon>
        <taxon>Pseudomonadota</taxon>
        <taxon>Betaproteobacteria</taxon>
        <taxon>Neisseriales</taxon>
        <taxon>Chromobacteriaceae</taxon>
        <taxon>Chromobacterium</taxon>
    </lineage>
</organism>
<dbReference type="AlphaFoldDB" id="A0A5C1DHH9"/>
<gene>
    <name evidence="2" type="ORF">FYK34_10820</name>
</gene>
<evidence type="ECO:0000313" key="2">
    <source>
        <dbReference type="EMBL" id="QEL56013.1"/>
    </source>
</evidence>
<feature type="region of interest" description="Disordered" evidence="1">
    <location>
        <begin position="40"/>
        <end position="69"/>
    </location>
</feature>
<accession>A0A5C1DHH9</accession>
<dbReference type="EMBL" id="CP043473">
    <property type="protein sequence ID" value="QEL56013.1"/>
    <property type="molecule type" value="Genomic_DNA"/>
</dbReference>